<reference evidence="1 2" key="1">
    <citation type="journal article" date="2022" name="DNA Res.">
        <title>Chromosomal-level genome assembly of the orchid tree Bauhinia variegata (Leguminosae; Cercidoideae) supports the allotetraploid origin hypothesis of Bauhinia.</title>
        <authorList>
            <person name="Zhong Y."/>
            <person name="Chen Y."/>
            <person name="Zheng D."/>
            <person name="Pang J."/>
            <person name="Liu Y."/>
            <person name="Luo S."/>
            <person name="Meng S."/>
            <person name="Qian L."/>
            <person name="Wei D."/>
            <person name="Dai S."/>
            <person name="Zhou R."/>
        </authorList>
    </citation>
    <scope>NUCLEOTIDE SEQUENCE [LARGE SCALE GENOMIC DNA]</scope>
    <source>
        <strain evidence="1">BV-YZ2020</strain>
    </source>
</reference>
<name>A0ACB9KR11_BAUVA</name>
<protein>
    <submittedName>
        <fullName evidence="1">Uncharacterized protein</fullName>
    </submittedName>
</protein>
<evidence type="ECO:0000313" key="2">
    <source>
        <dbReference type="Proteomes" id="UP000828941"/>
    </source>
</evidence>
<organism evidence="1 2">
    <name type="scientific">Bauhinia variegata</name>
    <name type="common">Purple orchid tree</name>
    <name type="synonym">Phanera variegata</name>
    <dbReference type="NCBI Taxonomy" id="167791"/>
    <lineage>
        <taxon>Eukaryota</taxon>
        <taxon>Viridiplantae</taxon>
        <taxon>Streptophyta</taxon>
        <taxon>Embryophyta</taxon>
        <taxon>Tracheophyta</taxon>
        <taxon>Spermatophyta</taxon>
        <taxon>Magnoliopsida</taxon>
        <taxon>eudicotyledons</taxon>
        <taxon>Gunneridae</taxon>
        <taxon>Pentapetalae</taxon>
        <taxon>rosids</taxon>
        <taxon>fabids</taxon>
        <taxon>Fabales</taxon>
        <taxon>Fabaceae</taxon>
        <taxon>Cercidoideae</taxon>
        <taxon>Cercideae</taxon>
        <taxon>Bauhiniinae</taxon>
        <taxon>Bauhinia</taxon>
    </lineage>
</organism>
<accession>A0ACB9KR11</accession>
<comment type="caution">
    <text evidence="1">The sequence shown here is derived from an EMBL/GenBank/DDBJ whole genome shotgun (WGS) entry which is preliminary data.</text>
</comment>
<dbReference type="EMBL" id="CM039438">
    <property type="protein sequence ID" value="KAI4299741.1"/>
    <property type="molecule type" value="Genomic_DNA"/>
</dbReference>
<dbReference type="Proteomes" id="UP000828941">
    <property type="component" value="Chromosome 13"/>
</dbReference>
<gene>
    <name evidence="1" type="ORF">L6164_033171</name>
</gene>
<proteinExistence type="predicted"/>
<evidence type="ECO:0000313" key="1">
    <source>
        <dbReference type="EMBL" id="KAI4299741.1"/>
    </source>
</evidence>
<sequence length="129" mass="14713">MASKHQHMIKLPVHFFKVILTRTLLEGKLMIPSTFVREYGEVLPNTVFLKLPNGAEWEINVAKRGDQVWFEKGWKEFAESHSLGHGHFLVFSYGGTSCFEVLILAKCGLEIDYLLNEKEGNGVAKDQEF</sequence>
<keyword evidence="2" id="KW-1185">Reference proteome</keyword>